<dbReference type="InterPro" id="IPR037235">
    <property type="entry name" value="TRCF-like_C_D7"/>
</dbReference>
<accession>A0A5J4Q7I7</accession>
<evidence type="ECO:0000259" key="1">
    <source>
        <dbReference type="SMART" id="SM00982"/>
    </source>
</evidence>
<dbReference type="EMBL" id="SNRY01004726">
    <property type="protein sequence ID" value="KAA6316864.1"/>
    <property type="molecule type" value="Genomic_DNA"/>
</dbReference>
<dbReference type="InterPro" id="IPR005118">
    <property type="entry name" value="TRCF_C"/>
</dbReference>
<feature type="domain" description="Transcription-repair-coupling factor C-terminal" evidence="1">
    <location>
        <begin position="71"/>
        <end position="172"/>
    </location>
</feature>
<dbReference type="Gene3D" id="3.40.50.300">
    <property type="entry name" value="P-loop containing nucleotide triphosphate hydrolases"/>
    <property type="match status" value="1"/>
</dbReference>
<dbReference type="Gene3D" id="3.90.1150.50">
    <property type="entry name" value="Transcription-repair-coupling factor, D7 domain"/>
    <property type="match status" value="1"/>
</dbReference>
<proteinExistence type="predicted"/>
<dbReference type="SUPFAM" id="SSF143517">
    <property type="entry name" value="TRCF domain-like"/>
    <property type="match status" value="1"/>
</dbReference>
<dbReference type="InterPro" id="IPR027417">
    <property type="entry name" value="P-loop_NTPase"/>
</dbReference>
<dbReference type="GO" id="GO:0006281">
    <property type="term" value="P:DNA repair"/>
    <property type="evidence" value="ECO:0007669"/>
    <property type="project" value="InterPro"/>
</dbReference>
<feature type="non-terminal residue" evidence="2">
    <location>
        <position position="1"/>
    </location>
</feature>
<comment type="caution">
    <text evidence="2">The sequence shown here is derived from an EMBL/GenBank/DDBJ whole genome shotgun (WGS) entry which is preliminary data.</text>
</comment>
<name>A0A5J4Q7I7_9ZZZZ</name>
<gene>
    <name evidence="2" type="ORF">EZS27_032889</name>
</gene>
<keyword evidence="2" id="KW-0378">Hydrolase</keyword>
<dbReference type="SMART" id="SM00982">
    <property type="entry name" value="TRCF"/>
    <property type="match status" value="1"/>
</dbReference>
<dbReference type="GO" id="GO:0016787">
    <property type="term" value="F:hydrolase activity"/>
    <property type="evidence" value="ECO:0007669"/>
    <property type="project" value="UniProtKB-KW"/>
</dbReference>
<dbReference type="EC" id="3.6.4.-" evidence="2"/>
<dbReference type="Pfam" id="PF03461">
    <property type="entry name" value="TRCF"/>
    <property type="match status" value="1"/>
</dbReference>
<sequence length="229" mass="25873">AMQDLDIRGAGNLLGAEQSGFIADLGYETYQKILSEAVHELKTDEFSELYSDAQSDGAISGEQFVEECTVESDLELLLPANYVTGSSERMLLYRELDGLTLDTEVADFRTRLQDRFGAIPPETEELLRIVPLRRIAVRLGIEKVYLKGGRMTLFFISNDNSPYFQSEAFGKMIEYMMKYPRRCDLREQTGKRSMLIKSVPDTETAVSVLQEITTSTDFVARDSYQAITN</sequence>
<dbReference type="AlphaFoldDB" id="A0A5J4Q7I7"/>
<evidence type="ECO:0000313" key="2">
    <source>
        <dbReference type="EMBL" id="KAA6316864.1"/>
    </source>
</evidence>
<protein>
    <submittedName>
        <fullName evidence="2">Transcription-repair-coupling factor</fullName>
        <ecNumber evidence="2">3.6.4.-</ecNumber>
    </submittedName>
</protein>
<reference evidence="2" key="1">
    <citation type="submission" date="2019-03" db="EMBL/GenBank/DDBJ databases">
        <title>Single cell metagenomics reveals metabolic interactions within the superorganism composed of flagellate Streblomastix strix and complex community of Bacteroidetes bacteria on its surface.</title>
        <authorList>
            <person name="Treitli S.C."/>
            <person name="Kolisko M."/>
            <person name="Husnik F."/>
            <person name="Keeling P."/>
            <person name="Hampl V."/>
        </authorList>
    </citation>
    <scope>NUCLEOTIDE SEQUENCE</scope>
    <source>
        <strain evidence="2">STM</strain>
    </source>
</reference>
<organism evidence="2">
    <name type="scientific">termite gut metagenome</name>
    <dbReference type="NCBI Taxonomy" id="433724"/>
    <lineage>
        <taxon>unclassified sequences</taxon>
        <taxon>metagenomes</taxon>
        <taxon>organismal metagenomes</taxon>
    </lineage>
</organism>